<reference evidence="2 3" key="1">
    <citation type="journal article" date="2017" name="Genome Announc.">
        <title>Genome sequence of the saprophytic ascomycete Epicoccum nigrum ICMP 19927 strain isolated from New Zealand.</title>
        <authorList>
            <person name="Fokin M."/>
            <person name="Fleetwood D."/>
            <person name="Weir B.S."/>
            <person name="Villas-Boas S.G."/>
        </authorList>
    </citation>
    <scope>NUCLEOTIDE SEQUENCE [LARGE SCALE GENOMIC DNA]</scope>
    <source>
        <strain evidence="2 3">ICMP 19927</strain>
    </source>
</reference>
<accession>A0A1Y2LZA6</accession>
<name>A0A1Y2LZA6_EPING</name>
<sequence>MLSNPWSGYYGRTQRSFYQTSHLHHEINVPLLNERGSSQIRLVEKEDTFLYCPGLQQPIYISGPLMHSILKVTIERNIPTLSNLSMALMPAESSKSSLPGNNADLNAVIGLSAIIFLFLLALGYICSNQRKRRERDVEQQQSGREACTSHPIRVAGVGTLWNSTDMSSSPGLSRADSATSSLSVSEDNVKRDWLWSRKSSQPRTGRSEKDVTLLKTLERATDSRSLVRAWEQQTVETSPPLYSNHRRQDSVHSVAGKIVVQQLPLLRIPRGRRCCSGAGTRGGSAARKHHSTLATILEPEAALQAASADQSCMHDCEEAVRD</sequence>
<protein>
    <submittedName>
        <fullName evidence="2">Uncharacterized protein</fullName>
    </submittedName>
</protein>
<evidence type="ECO:0000313" key="2">
    <source>
        <dbReference type="EMBL" id="OSS49121.1"/>
    </source>
</evidence>
<keyword evidence="1" id="KW-0472">Membrane</keyword>
<proteinExistence type="predicted"/>
<gene>
    <name evidence="2" type="ORF">B5807_05350</name>
</gene>
<feature type="transmembrane region" description="Helical" evidence="1">
    <location>
        <begin position="105"/>
        <end position="125"/>
    </location>
</feature>
<evidence type="ECO:0000256" key="1">
    <source>
        <dbReference type="SAM" id="Phobius"/>
    </source>
</evidence>
<dbReference type="EMBL" id="KZ107844">
    <property type="protein sequence ID" value="OSS49121.1"/>
    <property type="molecule type" value="Genomic_DNA"/>
</dbReference>
<dbReference type="AlphaFoldDB" id="A0A1Y2LZA6"/>
<dbReference type="Proteomes" id="UP000193240">
    <property type="component" value="Unassembled WGS sequence"/>
</dbReference>
<keyword evidence="1" id="KW-0812">Transmembrane</keyword>
<evidence type="ECO:0000313" key="3">
    <source>
        <dbReference type="Proteomes" id="UP000193240"/>
    </source>
</evidence>
<keyword evidence="3" id="KW-1185">Reference proteome</keyword>
<dbReference type="InParanoid" id="A0A1Y2LZA6"/>
<keyword evidence="1" id="KW-1133">Transmembrane helix</keyword>
<organism evidence="2 3">
    <name type="scientific">Epicoccum nigrum</name>
    <name type="common">Soil fungus</name>
    <name type="synonym">Epicoccum purpurascens</name>
    <dbReference type="NCBI Taxonomy" id="105696"/>
    <lineage>
        <taxon>Eukaryota</taxon>
        <taxon>Fungi</taxon>
        <taxon>Dikarya</taxon>
        <taxon>Ascomycota</taxon>
        <taxon>Pezizomycotina</taxon>
        <taxon>Dothideomycetes</taxon>
        <taxon>Pleosporomycetidae</taxon>
        <taxon>Pleosporales</taxon>
        <taxon>Pleosporineae</taxon>
        <taxon>Didymellaceae</taxon>
        <taxon>Epicoccum</taxon>
    </lineage>
</organism>